<feature type="transmembrane region" description="Helical" evidence="7">
    <location>
        <begin position="33"/>
        <end position="54"/>
    </location>
</feature>
<protein>
    <recommendedName>
        <fullName evidence="7">Palmitoyltransferase</fullName>
        <ecNumber evidence="7">2.3.1.225</ecNumber>
    </recommendedName>
</protein>
<keyword evidence="2 7" id="KW-0808">Transferase</keyword>
<evidence type="ECO:0000259" key="9">
    <source>
        <dbReference type="Pfam" id="PF01529"/>
    </source>
</evidence>
<keyword evidence="3 7" id="KW-0812">Transmembrane</keyword>
<dbReference type="PANTHER" id="PTHR22883">
    <property type="entry name" value="ZINC FINGER DHHC DOMAIN CONTAINING PROTEIN"/>
    <property type="match status" value="1"/>
</dbReference>
<comment type="domain">
    <text evidence="7">The DHHC domain is required for palmitoyltransferase activity.</text>
</comment>
<dbReference type="PANTHER" id="PTHR22883:SF203">
    <property type="entry name" value="PALMITOYLTRANSFERASE"/>
    <property type="match status" value="1"/>
</dbReference>
<comment type="subcellular location">
    <subcellularLocation>
        <location evidence="1">Membrane</location>
        <topology evidence="1">Multi-pass membrane protein</topology>
    </subcellularLocation>
</comment>
<evidence type="ECO:0000256" key="7">
    <source>
        <dbReference type="RuleBase" id="RU079119"/>
    </source>
</evidence>
<dbReference type="AlphaFoldDB" id="A0A7S2E3N6"/>
<feature type="compositionally biased region" description="Polar residues" evidence="8">
    <location>
        <begin position="297"/>
        <end position="313"/>
    </location>
</feature>
<gene>
    <name evidence="10" type="ORF">AAND1436_LOCUS30838</name>
</gene>
<keyword evidence="6 7" id="KW-0012">Acyltransferase</keyword>
<evidence type="ECO:0000256" key="2">
    <source>
        <dbReference type="ARBA" id="ARBA00022679"/>
    </source>
</evidence>
<comment type="similarity">
    <text evidence="7">Belongs to the DHHC palmitoyltransferase family.</text>
</comment>
<dbReference type="InterPro" id="IPR001594">
    <property type="entry name" value="Palmitoyltrfase_DHHC"/>
</dbReference>
<feature type="domain" description="Palmitoyltransferase DHHC" evidence="9">
    <location>
        <begin position="102"/>
        <end position="242"/>
    </location>
</feature>
<evidence type="ECO:0000256" key="3">
    <source>
        <dbReference type="ARBA" id="ARBA00022692"/>
    </source>
</evidence>
<dbReference type="GO" id="GO:0005783">
    <property type="term" value="C:endoplasmic reticulum"/>
    <property type="evidence" value="ECO:0007669"/>
    <property type="project" value="TreeGrafter"/>
</dbReference>
<feature type="transmembrane region" description="Helical" evidence="7">
    <location>
        <begin position="199"/>
        <end position="217"/>
    </location>
</feature>
<evidence type="ECO:0000256" key="6">
    <source>
        <dbReference type="ARBA" id="ARBA00023315"/>
    </source>
</evidence>
<dbReference type="InterPro" id="IPR039859">
    <property type="entry name" value="PFA4/ZDH16/20/ERF2-like"/>
</dbReference>
<name>A0A7S2E3N6_9DINO</name>
<dbReference type="PROSITE" id="PS50216">
    <property type="entry name" value="DHHC"/>
    <property type="match status" value="1"/>
</dbReference>
<evidence type="ECO:0000256" key="8">
    <source>
        <dbReference type="SAM" id="MobiDB-lite"/>
    </source>
</evidence>
<accession>A0A7S2E3N6</accession>
<dbReference type="GO" id="GO:0019706">
    <property type="term" value="F:protein-cysteine S-palmitoyltransferase activity"/>
    <property type="evidence" value="ECO:0007669"/>
    <property type="project" value="UniProtKB-EC"/>
</dbReference>
<evidence type="ECO:0000256" key="1">
    <source>
        <dbReference type="ARBA" id="ARBA00004141"/>
    </source>
</evidence>
<keyword evidence="4 7" id="KW-1133">Transmembrane helix</keyword>
<dbReference type="Pfam" id="PF01529">
    <property type="entry name" value="DHHC"/>
    <property type="match status" value="1"/>
</dbReference>
<feature type="transmembrane region" description="Helical" evidence="7">
    <location>
        <begin position="150"/>
        <end position="178"/>
    </location>
</feature>
<comment type="catalytic activity">
    <reaction evidence="7">
        <text>L-cysteinyl-[protein] + hexadecanoyl-CoA = S-hexadecanoyl-L-cysteinyl-[protein] + CoA</text>
        <dbReference type="Rhea" id="RHEA:36683"/>
        <dbReference type="Rhea" id="RHEA-COMP:10131"/>
        <dbReference type="Rhea" id="RHEA-COMP:11032"/>
        <dbReference type="ChEBI" id="CHEBI:29950"/>
        <dbReference type="ChEBI" id="CHEBI:57287"/>
        <dbReference type="ChEBI" id="CHEBI:57379"/>
        <dbReference type="ChEBI" id="CHEBI:74151"/>
        <dbReference type="EC" id="2.3.1.225"/>
    </reaction>
</comment>
<dbReference type="GO" id="GO:0016020">
    <property type="term" value="C:membrane"/>
    <property type="evidence" value="ECO:0007669"/>
    <property type="project" value="UniProtKB-SubCell"/>
</dbReference>
<evidence type="ECO:0000313" key="10">
    <source>
        <dbReference type="EMBL" id="CAD9470701.1"/>
    </source>
</evidence>
<feature type="transmembrane region" description="Helical" evidence="7">
    <location>
        <begin position="61"/>
        <end position="79"/>
    </location>
</feature>
<sequence>MPVPADSGRTEMEEDAQPVRANGFGRPFHPLQLVSWVVSALDVAVFSFVGLPLLEPDGLMAIVALCYAASVIVMVAGAAKATGCNPIDPRVPRAQDPEAEESDELPFCPICDVIVEVRSKHCRTCNKCVDVFDHHCMWLNNCIGRANYRAFFVTVCSVAVMTGILLSTCAYVIVTYFVDEERFVDRAQSIVLFRSSPKELLFGLTITLVIVNGPLFLLDLQLVLLHLFLMSQNLTTFEYIVNKQERLEAREEGRELKSGSAKARARILSRKIRTLPRCMDWIVFCRCGQRRKKRRSQNTSKVNAEDSAPSSTGESEEVFGKKVACSGFHDVGAKPELEAPEPEEEGNCVDRLKDADFCVSSEASPHVLAMADGAPNPGKPTGVLPQQRQASVKEDGSGCSAYSGIAVMWRFILGLGRTGFAN</sequence>
<dbReference type="GO" id="GO:0005794">
    <property type="term" value="C:Golgi apparatus"/>
    <property type="evidence" value="ECO:0007669"/>
    <property type="project" value="TreeGrafter"/>
</dbReference>
<reference evidence="10" key="1">
    <citation type="submission" date="2021-01" db="EMBL/GenBank/DDBJ databases">
        <authorList>
            <person name="Corre E."/>
            <person name="Pelletier E."/>
            <person name="Niang G."/>
            <person name="Scheremetjew M."/>
            <person name="Finn R."/>
            <person name="Kale V."/>
            <person name="Holt S."/>
            <person name="Cochrane G."/>
            <person name="Meng A."/>
            <person name="Brown T."/>
            <person name="Cohen L."/>
        </authorList>
    </citation>
    <scope>NUCLEOTIDE SEQUENCE</scope>
    <source>
        <strain evidence="10">CCMP2222</strain>
    </source>
</reference>
<organism evidence="10">
    <name type="scientific">Alexandrium andersonii</name>
    <dbReference type="NCBI Taxonomy" id="327968"/>
    <lineage>
        <taxon>Eukaryota</taxon>
        <taxon>Sar</taxon>
        <taxon>Alveolata</taxon>
        <taxon>Dinophyceae</taxon>
        <taxon>Gonyaulacales</taxon>
        <taxon>Pyrocystaceae</taxon>
        <taxon>Alexandrium</taxon>
    </lineage>
</organism>
<keyword evidence="5 7" id="KW-0472">Membrane</keyword>
<evidence type="ECO:0000256" key="4">
    <source>
        <dbReference type="ARBA" id="ARBA00022989"/>
    </source>
</evidence>
<dbReference type="EMBL" id="HBGQ01063823">
    <property type="protein sequence ID" value="CAD9470701.1"/>
    <property type="molecule type" value="Transcribed_RNA"/>
</dbReference>
<dbReference type="EC" id="2.3.1.225" evidence="7"/>
<evidence type="ECO:0000256" key="5">
    <source>
        <dbReference type="ARBA" id="ARBA00023136"/>
    </source>
</evidence>
<proteinExistence type="inferred from homology"/>
<dbReference type="GO" id="GO:0006612">
    <property type="term" value="P:protein targeting to membrane"/>
    <property type="evidence" value="ECO:0007669"/>
    <property type="project" value="TreeGrafter"/>
</dbReference>
<feature type="region of interest" description="Disordered" evidence="8">
    <location>
        <begin position="295"/>
        <end position="315"/>
    </location>
</feature>